<evidence type="ECO:0000256" key="3">
    <source>
        <dbReference type="ARBA" id="ARBA00022692"/>
    </source>
</evidence>
<dbReference type="PANTHER" id="PTHR43731">
    <property type="entry name" value="RHOMBOID PROTEASE"/>
    <property type="match status" value="1"/>
</dbReference>
<proteinExistence type="inferred from homology"/>
<dbReference type="InterPro" id="IPR022764">
    <property type="entry name" value="Peptidase_S54_rhomboid_dom"/>
</dbReference>
<gene>
    <name evidence="10" type="ORF">LCGC14_0451640</name>
</gene>
<name>A0A0F9V4I7_9ZZZZ</name>
<comment type="caution">
    <text evidence="10">The sequence shown here is derived from an EMBL/GenBank/DDBJ whole genome shotgun (WGS) entry which is preliminary data.</text>
</comment>
<feature type="transmembrane region" description="Helical" evidence="7">
    <location>
        <begin position="40"/>
        <end position="58"/>
    </location>
</feature>
<dbReference type="InterPro" id="IPR035952">
    <property type="entry name" value="Rhomboid-like_sf"/>
</dbReference>
<evidence type="ECO:0000256" key="2">
    <source>
        <dbReference type="ARBA" id="ARBA00009045"/>
    </source>
</evidence>
<feature type="transmembrane region" description="Helical" evidence="7">
    <location>
        <begin position="121"/>
        <end position="143"/>
    </location>
</feature>
<evidence type="ECO:0000313" key="10">
    <source>
        <dbReference type="EMBL" id="KKN68436.1"/>
    </source>
</evidence>
<dbReference type="InterPro" id="IPR046483">
    <property type="entry name" value="DUF6576"/>
</dbReference>
<feature type="domain" description="DUF6576" evidence="9">
    <location>
        <begin position="259"/>
        <end position="288"/>
    </location>
</feature>
<keyword evidence="4" id="KW-0378">Hydrolase</keyword>
<feature type="transmembrane region" description="Helical" evidence="7">
    <location>
        <begin position="215"/>
        <end position="234"/>
    </location>
</feature>
<dbReference type="GO" id="GO:0016020">
    <property type="term" value="C:membrane"/>
    <property type="evidence" value="ECO:0007669"/>
    <property type="project" value="UniProtKB-SubCell"/>
</dbReference>
<feature type="transmembrane region" description="Helical" evidence="7">
    <location>
        <begin position="149"/>
        <end position="169"/>
    </location>
</feature>
<reference evidence="10" key="1">
    <citation type="journal article" date="2015" name="Nature">
        <title>Complex archaea that bridge the gap between prokaryotes and eukaryotes.</title>
        <authorList>
            <person name="Spang A."/>
            <person name="Saw J.H."/>
            <person name="Jorgensen S.L."/>
            <person name="Zaremba-Niedzwiedzka K."/>
            <person name="Martijn J."/>
            <person name="Lind A.E."/>
            <person name="van Eijk R."/>
            <person name="Schleper C."/>
            <person name="Guy L."/>
            <person name="Ettema T.J."/>
        </authorList>
    </citation>
    <scope>NUCLEOTIDE SEQUENCE</scope>
</reference>
<evidence type="ECO:0000256" key="1">
    <source>
        <dbReference type="ARBA" id="ARBA00004141"/>
    </source>
</evidence>
<dbReference type="Pfam" id="PF01694">
    <property type="entry name" value="Rhomboid"/>
    <property type="match status" value="1"/>
</dbReference>
<feature type="domain" description="Peptidase S54 rhomboid" evidence="8">
    <location>
        <begin position="80"/>
        <end position="231"/>
    </location>
</feature>
<organism evidence="10">
    <name type="scientific">marine sediment metagenome</name>
    <dbReference type="NCBI Taxonomy" id="412755"/>
    <lineage>
        <taxon>unclassified sequences</taxon>
        <taxon>metagenomes</taxon>
        <taxon>ecological metagenomes</taxon>
    </lineage>
</organism>
<accession>A0A0F9V4I7</accession>
<dbReference type="InterPro" id="IPR050925">
    <property type="entry name" value="Rhomboid_protease_S54"/>
</dbReference>
<evidence type="ECO:0000256" key="5">
    <source>
        <dbReference type="ARBA" id="ARBA00022989"/>
    </source>
</evidence>
<evidence type="ECO:0000256" key="4">
    <source>
        <dbReference type="ARBA" id="ARBA00022801"/>
    </source>
</evidence>
<feature type="transmembrane region" description="Helical" evidence="7">
    <location>
        <begin position="181"/>
        <end position="203"/>
    </location>
</feature>
<evidence type="ECO:0000256" key="7">
    <source>
        <dbReference type="SAM" id="Phobius"/>
    </source>
</evidence>
<dbReference type="SUPFAM" id="SSF144091">
    <property type="entry name" value="Rhomboid-like"/>
    <property type="match status" value="1"/>
</dbReference>
<dbReference type="GO" id="GO:0004252">
    <property type="term" value="F:serine-type endopeptidase activity"/>
    <property type="evidence" value="ECO:0007669"/>
    <property type="project" value="InterPro"/>
</dbReference>
<comment type="similarity">
    <text evidence="2">Belongs to the peptidase S54 family.</text>
</comment>
<dbReference type="AlphaFoldDB" id="A0A0F9V4I7"/>
<keyword evidence="6 7" id="KW-0472">Membrane</keyword>
<keyword evidence="3 7" id="KW-0812">Transmembrane</keyword>
<evidence type="ECO:0000259" key="9">
    <source>
        <dbReference type="Pfam" id="PF20216"/>
    </source>
</evidence>
<dbReference type="EMBL" id="LAZR01000449">
    <property type="protein sequence ID" value="KKN68436.1"/>
    <property type="molecule type" value="Genomic_DNA"/>
</dbReference>
<dbReference type="PANTHER" id="PTHR43731:SF14">
    <property type="entry name" value="PRESENILIN-ASSOCIATED RHOMBOID-LIKE PROTEIN, MITOCHONDRIAL"/>
    <property type="match status" value="1"/>
</dbReference>
<evidence type="ECO:0000259" key="8">
    <source>
        <dbReference type="Pfam" id="PF01694"/>
    </source>
</evidence>
<sequence length="297" mass="32595">MGFYDRPYLREDFQSGGGGRGGIGGFGRGIMVGMPKPARAVKIMLLINVGVFILQAVADTSRFGPGPLSAAFGVTWGGWWQVWRYVTFQFLHAGFWHIGLNMLGLYMLGSPLEKQWGTRRFLWFYLTCGATAGVAYAIMGALVGLDPNFPLVGASGGIFGILLACAVLFPQFRLILVLFPVPIRMAALLIFGGMIVVILSSVSSGEFRPQFWSDVAHLGGAVAGAFWIWVLPLLGMRLASARVQVQQGAWDRKVKREDEEEKTIDEILRKIHNEGINSLSGKEKKTLAAATKRQRNE</sequence>
<evidence type="ECO:0000256" key="6">
    <source>
        <dbReference type="ARBA" id="ARBA00023136"/>
    </source>
</evidence>
<keyword evidence="5 7" id="KW-1133">Transmembrane helix</keyword>
<dbReference type="Gene3D" id="1.20.1540.10">
    <property type="entry name" value="Rhomboid-like"/>
    <property type="match status" value="1"/>
</dbReference>
<dbReference type="Pfam" id="PF20216">
    <property type="entry name" value="DUF6576"/>
    <property type="match status" value="1"/>
</dbReference>
<comment type="subcellular location">
    <subcellularLocation>
        <location evidence="1">Membrane</location>
        <topology evidence="1">Multi-pass membrane protein</topology>
    </subcellularLocation>
</comment>
<feature type="transmembrane region" description="Helical" evidence="7">
    <location>
        <begin position="90"/>
        <end position="109"/>
    </location>
</feature>
<protein>
    <submittedName>
        <fullName evidence="10">Uncharacterized protein</fullName>
    </submittedName>
</protein>